<dbReference type="CDD" id="cd11614">
    <property type="entry name" value="SAF_CpaB_FlgA_like"/>
    <property type="match status" value="1"/>
</dbReference>
<dbReference type="Proteomes" id="UP000320653">
    <property type="component" value="Unassembled WGS sequence"/>
</dbReference>
<dbReference type="AlphaFoldDB" id="A0A561QSI0"/>
<keyword evidence="3" id="KW-0282">Flagellum</keyword>
<feature type="chain" id="PRO_5022269001" description="Flagella basal body P-ring formation protein FlgA" evidence="1">
    <location>
        <begin position="32"/>
        <end position="160"/>
    </location>
</feature>
<dbReference type="InterPro" id="IPR017585">
    <property type="entry name" value="SAF_FlgA"/>
</dbReference>
<keyword evidence="3" id="KW-0966">Cell projection</keyword>
<dbReference type="NCBIfam" id="TIGR03170">
    <property type="entry name" value="flgA_cterm"/>
    <property type="match status" value="1"/>
</dbReference>
<keyword evidence="4" id="KW-1185">Reference proteome</keyword>
<evidence type="ECO:0000256" key="1">
    <source>
        <dbReference type="RuleBase" id="RU362063"/>
    </source>
</evidence>
<comment type="caution">
    <text evidence="3">The sequence shown here is derived from an EMBL/GenBank/DDBJ whole genome shotgun (WGS) entry which is preliminary data.</text>
</comment>
<dbReference type="InterPro" id="IPR039246">
    <property type="entry name" value="Flagellar_FlgA"/>
</dbReference>
<feature type="domain" description="Flagella basal body P-ring formation protein FlgA SAF" evidence="2">
    <location>
        <begin position="37"/>
        <end position="157"/>
    </location>
</feature>
<comment type="similarity">
    <text evidence="1">Belongs to the FlgA family.</text>
</comment>
<dbReference type="GO" id="GO:0042597">
    <property type="term" value="C:periplasmic space"/>
    <property type="evidence" value="ECO:0007669"/>
    <property type="project" value="UniProtKB-SubCell"/>
</dbReference>
<protein>
    <recommendedName>
        <fullName evidence="1">Flagella basal body P-ring formation protein FlgA</fullName>
    </recommendedName>
</protein>
<comment type="function">
    <text evidence="1">Involved in the assembly process of the P-ring formation. It may associate with FlgF on the rod constituting a structure essential for the P-ring assembly or may act as a modulator protein for the P-ring assembly.</text>
</comment>
<accession>A0A561QSI0</accession>
<keyword evidence="1" id="KW-0732">Signal</keyword>
<evidence type="ECO:0000313" key="3">
    <source>
        <dbReference type="EMBL" id="TWF53353.1"/>
    </source>
</evidence>
<proteinExistence type="inferred from homology"/>
<feature type="signal peptide" evidence="1">
    <location>
        <begin position="1"/>
        <end position="31"/>
    </location>
</feature>
<dbReference type="EMBL" id="VIWP01000004">
    <property type="protein sequence ID" value="TWF53353.1"/>
    <property type="molecule type" value="Genomic_DNA"/>
</dbReference>
<keyword evidence="1" id="KW-0574">Periplasm</keyword>
<keyword evidence="1" id="KW-1005">Bacterial flagellum biogenesis</keyword>
<dbReference type="Gene3D" id="3.90.1210.10">
    <property type="entry name" value="Antifreeze-like/N-acetylneuraminic acid synthase C-terminal domain"/>
    <property type="match status" value="1"/>
</dbReference>
<evidence type="ECO:0000313" key="4">
    <source>
        <dbReference type="Proteomes" id="UP000320653"/>
    </source>
</evidence>
<organism evidence="3 4">
    <name type="scientific">Neorhizobium alkalisoli</name>
    <dbReference type="NCBI Taxonomy" id="528178"/>
    <lineage>
        <taxon>Bacteria</taxon>
        <taxon>Pseudomonadati</taxon>
        <taxon>Pseudomonadota</taxon>
        <taxon>Alphaproteobacteria</taxon>
        <taxon>Hyphomicrobiales</taxon>
        <taxon>Rhizobiaceae</taxon>
        <taxon>Rhizobium/Agrobacterium group</taxon>
        <taxon>Neorhizobium</taxon>
    </lineage>
</organism>
<gene>
    <name evidence="3" type="ORF">FHW37_104632</name>
</gene>
<dbReference type="Pfam" id="PF13144">
    <property type="entry name" value="ChapFlgA"/>
    <property type="match status" value="1"/>
</dbReference>
<name>A0A561QSI0_9HYPH</name>
<evidence type="ECO:0000259" key="2">
    <source>
        <dbReference type="Pfam" id="PF13144"/>
    </source>
</evidence>
<sequence>MRFRRKNVNAAVKSVSALALVCAVMAGPAFAESNTAVVPLSIIYPGEVISQNRVQEVEVTNPNLSGDYAKRIRQVAGMVSKRTLLPGRTISLSGLREPFAITRGKNVRIAFNVGGMSISAAGMSLDDAAVGDIIKVRNSDSGITVSGTVMPDGSVQVLDQ</sequence>
<keyword evidence="3" id="KW-0969">Cilium</keyword>
<dbReference type="Gene3D" id="2.30.30.760">
    <property type="match status" value="1"/>
</dbReference>
<reference evidence="3 4" key="1">
    <citation type="submission" date="2019-06" db="EMBL/GenBank/DDBJ databases">
        <title>Sorghum-associated microbial communities from plants grown in Nebraska, USA.</title>
        <authorList>
            <person name="Schachtman D."/>
        </authorList>
    </citation>
    <scope>NUCLEOTIDE SEQUENCE [LARGE SCALE GENOMIC DNA]</scope>
    <source>
        <strain evidence="3 4">1225</strain>
    </source>
</reference>
<dbReference type="GO" id="GO:0044780">
    <property type="term" value="P:bacterial-type flagellum assembly"/>
    <property type="evidence" value="ECO:0007669"/>
    <property type="project" value="InterPro"/>
</dbReference>
<dbReference type="OrthoDB" id="8448733at2"/>
<dbReference type="PANTHER" id="PTHR36307:SF1">
    <property type="entry name" value="FLAGELLA BASAL BODY P-RING FORMATION PROTEIN FLGA"/>
    <property type="match status" value="1"/>
</dbReference>
<dbReference type="PANTHER" id="PTHR36307">
    <property type="entry name" value="FLAGELLA BASAL BODY P-RING FORMATION PROTEIN FLGA"/>
    <property type="match status" value="1"/>
</dbReference>
<comment type="subcellular location">
    <subcellularLocation>
        <location evidence="1">Periplasm</location>
    </subcellularLocation>
</comment>
<dbReference type="RefSeq" id="WP_145639103.1">
    <property type="nucleotide sequence ID" value="NZ_VIWP01000004.1"/>
</dbReference>